<dbReference type="Proteomes" id="UP000538566">
    <property type="component" value="Unassembled WGS sequence"/>
</dbReference>
<evidence type="ECO:0000313" key="1">
    <source>
        <dbReference type="EMBL" id="MBB4611798.1"/>
    </source>
</evidence>
<dbReference type="InterPro" id="IPR016084">
    <property type="entry name" value="Haem_Oase-like_multi-hlx"/>
</dbReference>
<accession>A0A7W7A7C1</accession>
<dbReference type="RefSeq" id="WP_144902903.1">
    <property type="nucleotide sequence ID" value="NZ_JACHOA010000001.1"/>
</dbReference>
<keyword evidence="2" id="KW-1185">Reference proteome</keyword>
<protein>
    <submittedName>
        <fullName evidence="1">Heme oxygenase</fullName>
    </submittedName>
</protein>
<dbReference type="EMBL" id="JACHOA010000001">
    <property type="protein sequence ID" value="MBB4611798.1"/>
    <property type="molecule type" value="Genomic_DNA"/>
</dbReference>
<comment type="caution">
    <text evidence="1">The sequence shown here is derived from an EMBL/GenBank/DDBJ whole genome shotgun (WGS) entry which is preliminary data.</text>
</comment>
<dbReference type="SUPFAM" id="SSF48613">
    <property type="entry name" value="Heme oxygenase-like"/>
    <property type="match status" value="1"/>
</dbReference>
<sequence length="196" mass="21331">MVGGALDISVTSGQPARMFLREQTRADHDRVDEAFGQFDLAHRDDYRLFLLAQASALASLETSLDEAGAGQILGDWPARQRSHLLKSDLSDLGADFPLAKQPALTFSSTAEVLGALYVIEGSRLGGAMLARRVPEDLPRRFLGDSASLRWRTLVDLLDRKLISPDDKASALASARKVFRLFEEAALAQAGGCVLEY</sequence>
<dbReference type="AlphaFoldDB" id="A0A7W7A7C1"/>
<dbReference type="OrthoDB" id="9149607at2"/>
<name>A0A7W7A7C1_9SPHN</name>
<gene>
    <name evidence="1" type="ORF">GGR37_000044</name>
</gene>
<proteinExistence type="predicted"/>
<organism evidence="1 2">
    <name type="scientific">Novosphingobium taihuense</name>
    <dbReference type="NCBI Taxonomy" id="260085"/>
    <lineage>
        <taxon>Bacteria</taxon>
        <taxon>Pseudomonadati</taxon>
        <taxon>Pseudomonadota</taxon>
        <taxon>Alphaproteobacteria</taxon>
        <taxon>Sphingomonadales</taxon>
        <taxon>Sphingomonadaceae</taxon>
        <taxon>Novosphingobium</taxon>
    </lineage>
</organism>
<reference evidence="1 2" key="1">
    <citation type="submission" date="2020-08" db="EMBL/GenBank/DDBJ databases">
        <title>Genomic Encyclopedia of Type Strains, Phase IV (KMG-IV): sequencing the most valuable type-strain genomes for metagenomic binning, comparative biology and taxonomic classification.</title>
        <authorList>
            <person name="Goeker M."/>
        </authorList>
    </citation>
    <scope>NUCLEOTIDE SEQUENCE [LARGE SCALE GENOMIC DNA]</scope>
    <source>
        <strain evidence="1 2">DSM 17507</strain>
    </source>
</reference>
<dbReference type="CDD" id="cd19166">
    <property type="entry name" value="HemeO-bac"/>
    <property type="match status" value="1"/>
</dbReference>
<evidence type="ECO:0000313" key="2">
    <source>
        <dbReference type="Proteomes" id="UP000538566"/>
    </source>
</evidence>
<dbReference type="Gene3D" id="1.20.910.10">
    <property type="entry name" value="Heme oxygenase-like"/>
    <property type="match status" value="1"/>
</dbReference>